<reference evidence="3 5" key="3">
    <citation type="submission" date="2020-03" db="EMBL/GenBank/DDBJ databases">
        <title>Soil Listeria distribution.</title>
        <authorList>
            <person name="Liao J."/>
            <person name="Wiedmann M."/>
        </authorList>
    </citation>
    <scope>NUCLEOTIDE SEQUENCE [LARGE SCALE GENOMIC DNA]</scope>
    <source>
        <strain evidence="3 5">FSL L7-1523</strain>
    </source>
</reference>
<name>A0A1S7FWX5_9LIST</name>
<sequence>MQNVISSKKVKMIALTLSCSFLLTVVAPALNVNAEENVSDLNAVTEVEQLNVDASQAISEIDNVGVEEVTDDNVQATPSLLRASAFKNKTYSYKRGGFAAYCKDFINYRYNGTTVAENSKWQEAQYIFPNIIRKAGITNYANGTGYKDYRGTKTYKIGSPSPWGDVSFAEFDRSDYYRVKSNGSGYLK</sequence>
<dbReference type="KEGG" id="lwi:UE46_13515"/>
<keyword evidence="4" id="KW-1185">Reference proteome</keyword>
<feature type="signal peptide" evidence="1">
    <location>
        <begin position="1"/>
        <end position="34"/>
    </location>
</feature>
<reference evidence="4" key="2">
    <citation type="submission" date="2015-03" db="EMBL/GenBank/DDBJ databases">
        <authorList>
            <person name="Ferrari E."/>
            <person name="Walter M.C."/>
            <person name="Huptas C."/>
            <person name="Scherer S."/>
            <person name="Mueller-Herbst S."/>
        </authorList>
    </citation>
    <scope>NUCLEOTIDE SEQUENCE [LARGE SCALE GENOMIC DNA]</scope>
    <source>
        <strain evidence="4">LWP01</strain>
    </source>
</reference>
<dbReference type="AlphaFoldDB" id="A0A1S7FWX5"/>
<dbReference type="RefSeq" id="WP_118907704.1">
    <property type="nucleotide sequence ID" value="NZ_CP011102.1"/>
</dbReference>
<accession>A0A1S7FWX5</accession>
<dbReference type="Proteomes" id="UP000223060">
    <property type="component" value="Chromosome"/>
</dbReference>
<organism evidence="2 4">
    <name type="scientific">Listeria weihenstephanensis</name>
    <dbReference type="NCBI Taxonomy" id="1006155"/>
    <lineage>
        <taxon>Bacteria</taxon>
        <taxon>Bacillati</taxon>
        <taxon>Bacillota</taxon>
        <taxon>Bacilli</taxon>
        <taxon>Bacillales</taxon>
        <taxon>Listeriaceae</taxon>
        <taxon>Listeria</taxon>
    </lineage>
</organism>
<keyword evidence="1" id="KW-0732">Signal</keyword>
<gene>
    <name evidence="3" type="ORF">HB943_01190</name>
    <name evidence="2" type="ORF">UE46_13515</name>
</gene>
<evidence type="ECO:0000313" key="4">
    <source>
        <dbReference type="Proteomes" id="UP000223060"/>
    </source>
</evidence>
<feature type="chain" id="PRO_5044566026" evidence="1">
    <location>
        <begin position="35"/>
        <end position="188"/>
    </location>
</feature>
<evidence type="ECO:0000313" key="2">
    <source>
        <dbReference type="EMBL" id="AQY51944.1"/>
    </source>
</evidence>
<dbReference type="Proteomes" id="UP000564536">
    <property type="component" value="Unassembled WGS sequence"/>
</dbReference>
<evidence type="ECO:0000256" key="1">
    <source>
        <dbReference type="SAM" id="SignalP"/>
    </source>
</evidence>
<protein>
    <submittedName>
        <fullName evidence="2">Lacticin RM</fullName>
    </submittedName>
</protein>
<dbReference type="EMBL" id="CP011102">
    <property type="protein sequence ID" value="AQY51944.1"/>
    <property type="molecule type" value="Genomic_DNA"/>
</dbReference>
<evidence type="ECO:0000313" key="5">
    <source>
        <dbReference type="Proteomes" id="UP000564536"/>
    </source>
</evidence>
<evidence type="ECO:0000313" key="3">
    <source>
        <dbReference type="EMBL" id="MBC1499197.1"/>
    </source>
</evidence>
<reference evidence="2" key="1">
    <citation type="submission" date="2015-03" db="EMBL/GenBank/DDBJ databases">
        <authorList>
            <person name="Murphy D."/>
        </authorList>
    </citation>
    <scope>NUCLEOTIDE SEQUENCE [LARGE SCALE GENOMIC DNA]</scope>
    <source>
        <strain evidence="2">WS 4560</strain>
    </source>
</reference>
<dbReference type="EMBL" id="JAARRL010000002">
    <property type="protein sequence ID" value="MBC1499197.1"/>
    <property type="molecule type" value="Genomic_DNA"/>
</dbReference>
<proteinExistence type="predicted"/>